<reference evidence="4 5" key="1">
    <citation type="submission" date="2018-06" db="EMBL/GenBank/DDBJ databases">
        <title>Complete genome of Desulfovibrio marinus P48SEP.</title>
        <authorList>
            <person name="Crispim J.S."/>
            <person name="Vidigal P.M.P."/>
            <person name="Silva L.C.F."/>
            <person name="Araujo L.C."/>
            <person name="Laguardia C.N."/>
            <person name="Dias R.S."/>
            <person name="Sousa M.P."/>
            <person name="Paula S.O."/>
            <person name="Silva C."/>
        </authorList>
    </citation>
    <scope>NUCLEOTIDE SEQUENCE [LARGE SCALE GENOMIC DNA]</scope>
    <source>
        <strain evidence="4 5">P48SEP</strain>
    </source>
</reference>
<dbReference type="CDD" id="cd06223">
    <property type="entry name" value="PRTases_typeI"/>
    <property type="match status" value="1"/>
</dbReference>
<feature type="domain" description="Phosphoribosyltransferase" evidence="2">
    <location>
        <begin position="151"/>
        <end position="241"/>
    </location>
</feature>
<dbReference type="OrthoDB" id="9779910at2"/>
<accession>A0A6P1ZD58</accession>
<evidence type="ECO:0000313" key="4">
    <source>
        <dbReference type="EMBL" id="TVM30685.1"/>
    </source>
</evidence>
<dbReference type="RefSeq" id="WP_144307223.1">
    <property type="nucleotide sequence ID" value="NZ_CP039543.1"/>
</dbReference>
<keyword evidence="6" id="KW-1185">Reference proteome</keyword>
<sequence>MQRAAAIRIQAGVLGLAHALGIFGGRCRRCGAAPESGGVLCDACGQALQPRTGGYCPDCGAIFAEESAPVSRCAACRKSPPPWSGVVFHSVYPSALGELVLELKYGRRLSRAAIITGCMAAACQKAGVAVDVVAPVPLHPKRLRMRGFNQSAVLARPLARKIGAAYASTGLRRVRDTPPQVSLPRKARQKNIKGAFIANEELVSGRRVLLVDDIMTTGATLREACRTLDKAGAKSVVLCIAARA</sequence>
<dbReference type="PANTHER" id="PTHR47505">
    <property type="entry name" value="DNA UTILIZATION PROTEIN YHGH"/>
    <property type="match status" value="1"/>
</dbReference>
<organism evidence="4 5">
    <name type="scientific">Oceanidesulfovibrio marinus</name>
    <dbReference type="NCBI Taxonomy" id="370038"/>
    <lineage>
        <taxon>Bacteria</taxon>
        <taxon>Pseudomonadati</taxon>
        <taxon>Thermodesulfobacteriota</taxon>
        <taxon>Desulfovibrionia</taxon>
        <taxon>Desulfovibrionales</taxon>
        <taxon>Desulfovibrionaceae</taxon>
        <taxon>Oceanidesulfovibrio</taxon>
    </lineage>
</organism>
<dbReference type="EMBL" id="QMIF01000020">
    <property type="protein sequence ID" value="TVM30685.1"/>
    <property type="molecule type" value="Genomic_DNA"/>
</dbReference>
<dbReference type="AlphaFoldDB" id="A0A6P1ZD58"/>
<dbReference type="PANTHER" id="PTHR47505:SF1">
    <property type="entry name" value="DNA UTILIZATION PROTEIN YHGH"/>
    <property type="match status" value="1"/>
</dbReference>
<gene>
    <name evidence="4" type="ORF">DQK91_20210</name>
    <name evidence="3" type="ORF">E8L03_16550</name>
</gene>
<dbReference type="Proteomes" id="UP000434052">
    <property type="component" value="Unassembled WGS sequence"/>
</dbReference>
<reference evidence="3 6" key="2">
    <citation type="submission" date="2019-04" db="EMBL/GenBank/DDBJ databases">
        <title>Isolation and culture of sulfate reducing bacteria from the cold seep of the South China Sea.</title>
        <authorList>
            <person name="Sun C."/>
            <person name="Liu R."/>
        </authorList>
    </citation>
    <scope>NUCLEOTIDE SEQUENCE [LARGE SCALE GENOMIC DNA]</scope>
    <source>
        <strain evidence="3 6">CS1</strain>
    </source>
</reference>
<name>A0A6P1ZD58_9BACT</name>
<proteinExistence type="inferred from homology"/>
<dbReference type="Pfam" id="PF00156">
    <property type="entry name" value="Pribosyltran"/>
    <property type="match status" value="1"/>
</dbReference>
<dbReference type="InterPro" id="IPR029057">
    <property type="entry name" value="PRTase-like"/>
</dbReference>
<comment type="similarity">
    <text evidence="1">Belongs to the ComF/GntX family.</text>
</comment>
<evidence type="ECO:0000259" key="2">
    <source>
        <dbReference type="Pfam" id="PF00156"/>
    </source>
</evidence>
<protein>
    <submittedName>
        <fullName evidence="4">ComF family protein</fullName>
    </submittedName>
</protein>
<dbReference type="InterPro" id="IPR051910">
    <property type="entry name" value="ComF/GntX_DNA_util-trans"/>
</dbReference>
<dbReference type="Gene3D" id="3.40.50.2020">
    <property type="match status" value="1"/>
</dbReference>
<evidence type="ECO:0000313" key="3">
    <source>
        <dbReference type="EMBL" id="QJT10440.1"/>
    </source>
</evidence>
<dbReference type="SUPFAM" id="SSF53271">
    <property type="entry name" value="PRTase-like"/>
    <property type="match status" value="1"/>
</dbReference>
<evidence type="ECO:0000313" key="6">
    <source>
        <dbReference type="Proteomes" id="UP000503251"/>
    </source>
</evidence>
<evidence type="ECO:0000256" key="1">
    <source>
        <dbReference type="ARBA" id="ARBA00008007"/>
    </source>
</evidence>
<dbReference type="EMBL" id="CP039543">
    <property type="protein sequence ID" value="QJT10440.1"/>
    <property type="molecule type" value="Genomic_DNA"/>
</dbReference>
<dbReference type="InterPro" id="IPR000836">
    <property type="entry name" value="PRTase_dom"/>
</dbReference>
<dbReference type="Proteomes" id="UP000503251">
    <property type="component" value="Chromosome"/>
</dbReference>
<evidence type="ECO:0000313" key="5">
    <source>
        <dbReference type="Proteomes" id="UP000434052"/>
    </source>
</evidence>